<keyword evidence="1" id="KW-0812">Transmembrane</keyword>
<keyword evidence="1" id="KW-0472">Membrane</keyword>
<keyword evidence="3" id="KW-1185">Reference proteome</keyword>
<name>A0A0D8ZRY1_9CYAN</name>
<accession>A0A0D8ZRY1</accession>
<dbReference type="STRING" id="1618023.UH38_13195"/>
<dbReference type="AlphaFoldDB" id="A0A0D8ZRY1"/>
<evidence type="ECO:0000313" key="2">
    <source>
        <dbReference type="EMBL" id="KJH71244.1"/>
    </source>
</evidence>
<sequence length="71" mass="7376">MGKVQAIACCNACYQSIAANSLSKKLATPAFRACSVVSVALNLLIATIVISGLIHCKSLINAFIHKLEASA</sequence>
<evidence type="ECO:0000313" key="3">
    <source>
        <dbReference type="Proteomes" id="UP000032452"/>
    </source>
</evidence>
<reference evidence="2 3" key="1">
    <citation type="submission" date="2015-02" db="EMBL/GenBank/DDBJ databases">
        <title>Draft genome of a novel marine cyanobacterium (Chroococcales) isolated from South Atlantic Ocean.</title>
        <authorList>
            <person name="Rigonato J."/>
            <person name="Alvarenga D.O."/>
            <person name="Branco L.H."/>
            <person name="Varani A.M."/>
            <person name="Brandini F.P."/>
            <person name="Fiore M.F."/>
        </authorList>
    </citation>
    <scope>NUCLEOTIDE SEQUENCE [LARGE SCALE GENOMIC DNA]</scope>
    <source>
        <strain evidence="2 3">CENA595</strain>
    </source>
</reference>
<proteinExistence type="predicted"/>
<comment type="caution">
    <text evidence="2">The sequence shown here is derived from an EMBL/GenBank/DDBJ whole genome shotgun (WGS) entry which is preliminary data.</text>
</comment>
<gene>
    <name evidence="2" type="ORF">UH38_13195</name>
</gene>
<evidence type="ECO:0000256" key="1">
    <source>
        <dbReference type="SAM" id="Phobius"/>
    </source>
</evidence>
<dbReference type="EMBL" id="JYON01000013">
    <property type="protein sequence ID" value="KJH71244.1"/>
    <property type="molecule type" value="Genomic_DNA"/>
</dbReference>
<organism evidence="2 3">
    <name type="scientific">Aliterella atlantica CENA595</name>
    <dbReference type="NCBI Taxonomy" id="1618023"/>
    <lineage>
        <taxon>Bacteria</taxon>
        <taxon>Bacillati</taxon>
        <taxon>Cyanobacteriota</taxon>
        <taxon>Cyanophyceae</taxon>
        <taxon>Chroococcidiopsidales</taxon>
        <taxon>Aliterellaceae</taxon>
        <taxon>Aliterella</taxon>
    </lineage>
</organism>
<protein>
    <submittedName>
        <fullName evidence="2">Uncharacterized protein</fullName>
    </submittedName>
</protein>
<keyword evidence="1" id="KW-1133">Transmembrane helix</keyword>
<dbReference type="Proteomes" id="UP000032452">
    <property type="component" value="Unassembled WGS sequence"/>
</dbReference>
<feature type="transmembrane region" description="Helical" evidence="1">
    <location>
        <begin position="30"/>
        <end position="54"/>
    </location>
</feature>